<gene>
    <name evidence="2" type="ORF">METZ01_LOCUS201129</name>
</gene>
<feature type="domain" description="Helicase-associated" evidence="1">
    <location>
        <begin position="8"/>
        <end position="88"/>
    </location>
</feature>
<evidence type="ECO:0000259" key="1">
    <source>
        <dbReference type="Pfam" id="PF03457"/>
    </source>
</evidence>
<dbReference type="AlphaFoldDB" id="A0A382ECP6"/>
<organism evidence="2">
    <name type="scientific">marine metagenome</name>
    <dbReference type="NCBI Taxonomy" id="408172"/>
    <lineage>
        <taxon>unclassified sequences</taxon>
        <taxon>metagenomes</taxon>
        <taxon>ecological metagenomes</taxon>
    </lineage>
</organism>
<accession>A0A382ECP6</accession>
<dbReference type="EMBL" id="UINC01043774">
    <property type="protein sequence ID" value="SVB48275.1"/>
    <property type="molecule type" value="Genomic_DNA"/>
</dbReference>
<sequence length="149" mass="17387">MGMDNDLRFQWYVVALKQYAEREGHCRVPALHVEVLEGMEIKLGSFVSYQRQRRRRLETAVSRSTDSAAFSRLTQTYEKFVERKEVLETVPGWEWGPLRPGPASKAVRNDEIQQRYHSGTQVKTLADEYDLSRQRIHQIVGPRYEPAYG</sequence>
<dbReference type="Gene3D" id="1.10.10.60">
    <property type="entry name" value="Homeodomain-like"/>
    <property type="match status" value="1"/>
</dbReference>
<reference evidence="2" key="1">
    <citation type="submission" date="2018-05" db="EMBL/GenBank/DDBJ databases">
        <authorList>
            <person name="Lanie J.A."/>
            <person name="Ng W.-L."/>
            <person name="Kazmierczak K.M."/>
            <person name="Andrzejewski T.M."/>
            <person name="Davidsen T.M."/>
            <person name="Wayne K.J."/>
            <person name="Tettelin H."/>
            <person name="Glass J.I."/>
            <person name="Rusch D."/>
            <person name="Podicherti R."/>
            <person name="Tsui H.-C.T."/>
            <person name="Winkler M.E."/>
        </authorList>
    </citation>
    <scope>NUCLEOTIDE SEQUENCE</scope>
</reference>
<name>A0A382ECP6_9ZZZZ</name>
<dbReference type="InterPro" id="IPR005114">
    <property type="entry name" value="Helicase_assoc"/>
</dbReference>
<dbReference type="Pfam" id="PF03457">
    <property type="entry name" value="HA"/>
    <property type="match status" value="1"/>
</dbReference>
<proteinExistence type="predicted"/>
<evidence type="ECO:0000313" key="2">
    <source>
        <dbReference type="EMBL" id="SVB48275.1"/>
    </source>
</evidence>
<protein>
    <recommendedName>
        <fullName evidence="1">Helicase-associated domain-containing protein</fullName>
    </recommendedName>
</protein>